<reference evidence="8 9" key="1">
    <citation type="submission" date="2024-10" db="EMBL/GenBank/DDBJ databases">
        <title>The Natural Products Discovery Center: Release of the First 8490 Sequenced Strains for Exploring Actinobacteria Biosynthetic Diversity.</title>
        <authorList>
            <person name="Kalkreuter E."/>
            <person name="Kautsar S.A."/>
            <person name="Yang D."/>
            <person name="Bader C.D."/>
            <person name="Teijaro C.N."/>
            <person name="Fluegel L."/>
            <person name="Davis C.M."/>
            <person name="Simpson J.R."/>
            <person name="Lauterbach L."/>
            <person name="Steele A.D."/>
            <person name="Gui C."/>
            <person name="Meng S."/>
            <person name="Li G."/>
            <person name="Viehrig K."/>
            <person name="Ye F."/>
            <person name="Su P."/>
            <person name="Kiefer A.F."/>
            <person name="Nichols A."/>
            <person name="Cepeda A.J."/>
            <person name="Yan W."/>
            <person name="Fan B."/>
            <person name="Jiang Y."/>
            <person name="Adhikari A."/>
            <person name="Zheng C.-J."/>
            <person name="Schuster L."/>
            <person name="Cowan T.M."/>
            <person name="Smanski M.J."/>
            <person name="Chevrette M.G."/>
            <person name="De Carvalho L.P.S."/>
            <person name="Shen B."/>
        </authorList>
    </citation>
    <scope>NUCLEOTIDE SEQUENCE [LARGE SCALE GENOMIC DNA]</scope>
    <source>
        <strain evidence="8 9">NPDC053346</strain>
    </source>
</reference>
<dbReference type="InterPro" id="IPR037069">
    <property type="entry name" value="AcylCoA_DH/ox_N_sf"/>
</dbReference>
<evidence type="ECO:0000259" key="6">
    <source>
        <dbReference type="Pfam" id="PF00441"/>
    </source>
</evidence>
<dbReference type="Proteomes" id="UP001614391">
    <property type="component" value="Unassembled WGS sequence"/>
</dbReference>
<sequence length="361" mass="37192">MTDRLDLLYSETEDDLRAAVRALLADRAGHTVLLDRIETDTPYVPGLWKSLATDIGAAGLLVPEKLGGQGASHREAAVVLEELGRAVTPVPYLTSAVAATETLLALAAEGAPAAGLLAAVADGGTVAVLAVPLSTAPGADPPHGPAVPAVADAAAADVLLAPRADGLYAVPAEEAAIEPQTPLDLTRPLARVTTEPGTGTRLAGPEAARAAVRRGLLAGAGLLASEQLGLAERCLEDTVRYTRERHQFNRPVGSFQALKHRMAQLWLDVVGARAAARAAADALAQGTPDAPLTVAVAQAYCSRVAVRAAEECVQLHGGIGMTWEHPAHLALKRAKADQLAFGPAGRHQDTIAALADLPAPR</sequence>
<organism evidence="8 9">
    <name type="scientific">Streptomyces bikiniensis</name>
    <dbReference type="NCBI Taxonomy" id="1896"/>
    <lineage>
        <taxon>Bacteria</taxon>
        <taxon>Bacillati</taxon>
        <taxon>Actinomycetota</taxon>
        <taxon>Actinomycetes</taxon>
        <taxon>Kitasatosporales</taxon>
        <taxon>Streptomycetaceae</taxon>
        <taxon>Streptomyces</taxon>
    </lineage>
</organism>
<evidence type="ECO:0000256" key="4">
    <source>
        <dbReference type="ARBA" id="ARBA00022827"/>
    </source>
</evidence>
<comment type="caution">
    <text evidence="8">The sequence shown here is derived from an EMBL/GenBank/DDBJ whole genome shotgun (WGS) entry which is preliminary data.</text>
</comment>
<feature type="domain" description="Acyl-CoA dehydrogenase/oxidase N-terminal" evidence="7">
    <location>
        <begin position="10"/>
        <end position="103"/>
    </location>
</feature>
<protein>
    <submittedName>
        <fullName evidence="8">Acyl-CoA dehydrogenase family protein</fullName>
    </submittedName>
</protein>
<dbReference type="PANTHER" id="PTHR43884:SF20">
    <property type="entry name" value="ACYL-COA DEHYDROGENASE FADE28"/>
    <property type="match status" value="1"/>
</dbReference>
<dbReference type="SUPFAM" id="SSF56645">
    <property type="entry name" value="Acyl-CoA dehydrogenase NM domain-like"/>
    <property type="match status" value="1"/>
</dbReference>
<dbReference type="RefSeq" id="WP_399621465.1">
    <property type="nucleotide sequence ID" value="NZ_JBITYT010000022.1"/>
</dbReference>
<keyword evidence="9" id="KW-1185">Reference proteome</keyword>
<proteinExistence type="inferred from homology"/>
<dbReference type="Pfam" id="PF00441">
    <property type="entry name" value="Acyl-CoA_dh_1"/>
    <property type="match status" value="1"/>
</dbReference>
<keyword evidence="3" id="KW-0285">Flavoprotein</keyword>
<gene>
    <name evidence="8" type="ORF">ACIGW0_31045</name>
</gene>
<evidence type="ECO:0000313" key="9">
    <source>
        <dbReference type="Proteomes" id="UP001614391"/>
    </source>
</evidence>
<dbReference type="EMBL" id="JBITYT010000022">
    <property type="protein sequence ID" value="MFI9123777.1"/>
    <property type="molecule type" value="Genomic_DNA"/>
</dbReference>
<keyword evidence="4" id="KW-0274">FAD</keyword>
<name>A0ABW8D1P9_STRBI</name>
<evidence type="ECO:0000256" key="2">
    <source>
        <dbReference type="ARBA" id="ARBA00009347"/>
    </source>
</evidence>
<comment type="cofactor">
    <cofactor evidence="1">
        <name>FAD</name>
        <dbReference type="ChEBI" id="CHEBI:57692"/>
    </cofactor>
</comment>
<dbReference type="Pfam" id="PF02771">
    <property type="entry name" value="Acyl-CoA_dh_N"/>
    <property type="match status" value="1"/>
</dbReference>
<evidence type="ECO:0000313" key="8">
    <source>
        <dbReference type="EMBL" id="MFI9123777.1"/>
    </source>
</evidence>
<accession>A0ABW8D1P9</accession>
<dbReference type="InterPro" id="IPR009075">
    <property type="entry name" value="AcylCo_DH/oxidase_C"/>
</dbReference>
<evidence type="ECO:0000256" key="3">
    <source>
        <dbReference type="ARBA" id="ARBA00022630"/>
    </source>
</evidence>
<dbReference type="Gene3D" id="1.10.540.10">
    <property type="entry name" value="Acyl-CoA dehydrogenase/oxidase, N-terminal domain"/>
    <property type="match status" value="1"/>
</dbReference>
<dbReference type="SUPFAM" id="SSF47203">
    <property type="entry name" value="Acyl-CoA dehydrogenase C-terminal domain-like"/>
    <property type="match status" value="1"/>
</dbReference>
<keyword evidence="5" id="KW-0560">Oxidoreductase</keyword>
<feature type="domain" description="Acyl-CoA dehydrogenase/oxidase C-terminal" evidence="6">
    <location>
        <begin position="214"/>
        <end position="353"/>
    </location>
</feature>
<dbReference type="PANTHER" id="PTHR43884">
    <property type="entry name" value="ACYL-COA DEHYDROGENASE"/>
    <property type="match status" value="1"/>
</dbReference>
<evidence type="ECO:0000256" key="5">
    <source>
        <dbReference type="ARBA" id="ARBA00023002"/>
    </source>
</evidence>
<evidence type="ECO:0000256" key="1">
    <source>
        <dbReference type="ARBA" id="ARBA00001974"/>
    </source>
</evidence>
<dbReference type="Gene3D" id="1.20.140.10">
    <property type="entry name" value="Butyryl-CoA Dehydrogenase, subunit A, domain 3"/>
    <property type="match status" value="1"/>
</dbReference>
<evidence type="ECO:0000259" key="7">
    <source>
        <dbReference type="Pfam" id="PF02771"/>
    </source>
</evidence>
<dbReference type="InterPro" id="IPR013786">
    <property type="entry name" value="AcylCoA_DH/ox_N"/>
</dbReference>
<comment type="similarity">
    <text evidence="2">Belongs to the acyl-CoA dehydrogenase family.</text>
</comment>
<dbReference type="InterPro" id="IPR036250">
    <property type="entry name" value="AcylCo_DH-like_C"/>
</dbReference>
<dbReference type="InterPro" id="IPR009100">
    <property type="entry name" value="AcylCoA_DH/oxidase_NM_dom_sf"/>
</dbReference>